<dbReference type="InterPro" id="IPR043504">
    <property type="entry name" value="Peptidase_S1_PA_chymotrypsin"/>
</dbReference>
<feature type="chain" id="PRO_5017247613" description="Trypsin-like cysteine/serine peptidase domain-containing protein" evidence="1">
    <location>
        <begin position="23"/>
        <end position="550"/>
    </location>
</feature>
<gene>
    <name evidence="2" type="ORF">C2G38_2221443</name>
</gene>
<evidence type="ECO:0008006" key="4">
    <source>
        <dbReference type="Google" id="ProtNLM"/>
    </source>
</evidence>
<proteinExistence type="predicted"/>
<dbReference type="EMBL" id="QKWP01002112">
    <property type="protein sequence ID" value="RIB04767.1"/>
    <property type="molecule type" value="Genomic_DNA"/>
</dbReference>
<organism evidence="2 3">
    <name type="scientific">Gigaspora rosea</name>
    <dbReference type="NCBI Taxonomy" id="44941"/>
    <lineage>
        <taxon>Eukaryota</taxon>
        <taxon>Fungi</taxon>
        <taxon>Fungi incertae sedis</taxon>
        <taxon>Mucoromycota</taxon>
        <taxon>Glomeromycotina</taxon>
        <taxon>Glomeromycetes</taxon>
        <taxon>Diversisporales</taxon>
        <taxon>Gigasporaceae</taxon>
        <taxon>Gigaspora</taxon>
    </lineage>
</organism>
<name>A0A397U6R1_9GLOM</name>
<evidence type="ECO:0000313" key="3">
    <source>
        <dbReference type="Proteomes" id="UP000266673"/>
    </source>
</evidence>
<dbReference type="OrthoDB" id="2486941at2759"/>
<keyword evidence="3" id="KW-1185">Reference proteome</keyword>
<keyword evidence="1" id="KW-0732">Signal</keyword>
<dbReference type="AlphaFoldDB" id="A0A397U6R1"/>
<protein>
    <recommendedName>
        <fullName evidence="4">Trypsin-like cysteine/serine peptidase domain-containing protein</fullName>
    </recommendedName>
</protein>
<dbReference type="Proteomes" id="UP000266673">
    <property type="component" value="Unassembled WGS sequence"/>
</dbReference>
<reference evidence="2 3" key="1">
    <citation type="submission" date="2018-06" db="EMBL/GenBank/DDBJ databases">
        <title>Comparative genomics reveals the genomic features of Rhizophagus irregularis, R. cerebriforme, R. diaphanum and Gigaspora rosea, and their symbiotic lifestyle signature.</title>
        <authorList>
            <person name="Morin E."/>
            <person name="San Clemente H."/>
            <person name="Chen E.C.H."/>
            <person name="De La Providencia I."/>
            <person name="Hainaut M."/>
            <person name="Kuo A."/>
            <person name="Kohler A."/>
            <person name="Murat C."/>
            <person name="Tang N."/>
            <person name="Roy S."/>
            <person name="Loubradou J."/>
            <person name="Henrissat B."/>
            <person name="Grigoriev I.V."/>
            <person name="Corradi N."/>
            <person name="Roux C."/>
            <person name="Martin F.M."/>
        </authorList>
    </citation>
    <scope>NUCLEOTIDE SEQUENCE [LARGE SCALE GENOMIC DNA]</scope>
    <source>
        <strain evidence="2 3">DAOM 194757</strain>
    </source>
</reference>
<dbReference type="Gene3D" id="2.40.10.10">
    <property type="entry name" value="Trypsin-like serine proteases"/>
    <property type="match status" value="4"/>
</dbReference>
<feature type="signal peptide" evidence="1">
    <location>
        <begin position="1"/>
        <end position="22"/>
    </location>
</feature>
<accession>A0A397U6R1</accession>
<evidence type="ECO:0000256" key="1">
    <source>
        <dbReference type="SAM" id="SignalP"/>
    </source>
</evidence>
<evidence type="ECO:0000313" key="2">
    <source>
        <dbReference type="EMBL" id="RIB04767.1"/>
    </source>
</evidence>
<sequence length="550" mass="59744">MKLSSEKIISLLILSLLGSGSGGKTVSGAQNPPVISYPTRINLGNTFKSFDQSQPINKRDIDKSDNAIFAGYSISFEKQKNCTAAFLANKQGVDGFITSAQCCVRNNCNFFPNQSADNVYGNEDDGNVNPIGTVYDIMFGNNGLDYVFVTSKLIDWDNIPYTTGLPSDDGTIVELNPITSYLTLNETGHEVCAYGAKIGYLCGFLEAINVEITVPNPWNGSLTNLSVNEVYLIGEKEFENEDIGGPVYIQIDNNGTTIAQALGHITQTGRRNFYYTPIEKVLSAGNIELTTLQKDNATNITERKNLEWNDTVNIMDSNEQSNYIYAGKRIYVENTATGAGFPCTAGFPVIKPNGIKGILTAGHCVERNNDPNVYTTINNTLEIIGDVEIVAKGDRDGNEYAFIELYTWIYGDPTACTVKADRNGILRFVPINSIYIPKLGERVCSFGSFNGYICGKIIEVNATAEFNLEGGKSFVAKGLHKIDTWNKTGGGGDSGGPVYISQGLVRAQAVGHIVGGGKQGRRNVLYYMPIKKTLDALGGYNIITAESCPD</sequence>
<dbReference type="InterPro" id="IPR009003">
    <property type="entry name" value="Peptidase_S1_PA"/>
</dbReference>
<dbReference type="SUPFAM" id="SSF50494">
    <property type="entry name" value="Trypsin-like serine proteases"/>
    <property type="match status" value="1"/>
</dbReference>
<comment type="caution">
    <text evidence="2">The sequence shown here is derived from an EMBL/GenBank/DDBJ whole genome shotgun (WGS) entry which is preliminary data.</text>
</comment>